<evidence type="ECO:0000256" key="7">
    <source>
        <dbReference type="ARBA" id="ARBA00023010"/>
    </source>
</evidence>
<dbReference type="NCBIfam" id="TIGR01411">
    <property type="entry name" value="tatAE"/>
    <property type="match status" value="1"/>
</dbReference>
<keyword evidence="3 9" id="KW-1003">Cell membrane</keyword>
<dbReference type="RefSeq" id="WP_049724375.1">
    <property type="nucleotide sequence ID" value="NZ_CP012154.1"/>
</dbReference>
<keyword evidence="8 9" id="KW-0472">Membrane</keyword>
<keyword evidence="2 9" id="KW-0813">Transport</keyword>
<reference evidence="11 12" key="1">
    <citation type="submission" date="2015-07" db="EMBL/GenBank/DDBJ databases">
        <authorList>
            <person name="Noorani M."/>
        </authorList>
    </citation>
    <scope>NUCLEOTIDE SEQUENCE [LARGE SCALE GENOMIC DNA]</scope>
    <source>
        <strain evidence="11 12">KCTC 42284</strain>
    </source>
</reference>
<dbReference type="HAMAP" id="MF_00236">
    <property type="entry name" value="TatA_E"/>
    <property type="match status" value="1"/>
</dbReference>
<dbReference type="PANTHER" id="PTHR42982:SF1">
    <property type="entry name" value="SEC-INDEPENDENT PROTEIN TRANSLOCASE PROTEIN TATA"/>
    <property type="match status" value="1"/>
</dbReference>
<dbReference type="Pfam" id="PF02416">
    <property type="entry name" value="TatA_B_E"/>
    <property type="match status" value="1"/>
</dbReference>
<evidence type="ECO:0000256" key="6">
    <source>
        <dbReference type="ARBA" id="ARBA00022989"/>
    </source>
</evidence>
<dbReference type="KEGG" id="wma:WM2015_302"/>
<dbReference type="Proteomes" id="UP000066624">
    <property type="component" value="Chromosome"/>
</dbReference>
<comment type="similarity">
    <text evidence="9">Belongs to the TatA/E family.</text>
</comment>
<keyword evidence="4 9" id="KW-0812">Transmembrane</keyword>
<evidence type="ECO:0000256" key="3">
    <source>
        <dbReference type="ARBA" id="ARBA00022475"/>
    </source>
</evidence>
<keyword evidence="7 9" id="KW-0811">Translocation</keyword>
<evidence type="ECO:0000256" key="10">
    <source>
        <dbReference type="SAM" id="MobiDB-lite"/>
    </source>
</evidence>
<comment type="function">
    <text evidence="9">Part of the twin-arginine translocation (Tat) system that transports large folded proteins containing a characteristic twin-arginine motif in their signal peptide across membranes. TatA could form the protein-conducting channel of the Tat system.</text>
</comment>
<organism evidence="11 12">
    <name type="scientific">Wenzhouxiangella marina</name>
    <dbReference type="NCBI Taxonomy" id="1579979"/>
    <lineage>
        <taxon>Bacteria</taxon>
        <taxon>Pseudomonadati</taxon>
        <taxon>Pseudomonadota</taxon>
        <taxon>Gammaproteobacteria</taxon>
        <taxon>Chromatiales</taxon>
        <taxon>Wenzhouxiangellaceae</taxon>
        <taxon>Wenzhouxiangella</taxon>
    </lineage>
</organism>
<dbReference type="Gene3D" id="1.20.5.3310">
    <property type="match status" value="1"/>
</dbReference>
<feature type="compositionally biased region" description="Polar residues" evidence="10">
    <location>
        <begin position="53"/>
        <end position="67"/>
    </location>
</feature>
<evidence type="ECO:0000256" key="2">
    <source>
        <dbReference type="ARBA" id="ARBA00022448"/>
    </source>
</evidence>
<name>A0A0K0XSM2_9GAMM</name>
<keyword evidence="6 9" id="KW-1133">Transmembrane helix</keyword>
<dbReference type="GO" id="GO:0033281">
    <property type="term" value="C:TAT protein transport complex"/>
    <property type="evidence" value="ECO:0007669"/>
    <property type="project" value="UniProtKB-UniRule"/>
</dbReference>
<dbReference type="EMBL" id="CP012154">
    <property type="protein sequence ID" value="AKS40688.1"/>
    <property type="molecule type" value="Genomic_DNA"/>
</dbReference>
<dbReference type="GO" id="GO:0008320">
    <property type="term" value="F:protein transmembrane transporter activity"/>
    <property type="evidence" value="ECO:0007669"/>
    <property type="project" value="UniProtKB-UniRule"/>
</dbReference>
<keyword evidence="12" id="KW-1185">Reference proteome</keyword>
<dbReference type="PANTHER" id="PTHR42982">
    <property type="entry name" value="SEC-INDEPENDENT PROTEIN TRANSLOCASE PROTEIN TATA"/>
    <property type="match status" value="1"/>
</dbReference>
<evidence type="ECO:0000256" key="9">
    <source>
        <dbReference type="HAMAP-Rule" id="MF_00236"/>
    </source>
</evidence>
<dbReference type="InterPro" id="IPR006312">
    <property type="entry name" value="TatA/E"/>
</dbReference>
<feature type="region of interest" description="Disordered" evidence="10">
    <location>
        <begin position="41"/>
        <end position="67"/>
    </location>
</feature>
<dbReference type="PATRIC" id="fig|1579979.3.peg.306"/>
<evidence type="ECO:0000256" key="1">
    <source>
        <dbReference type="ARBA" id="ARBA00004162"/>
    </source>
</evidence>
<accession>A0A0K0XSM2</accession>
<comment type="subcellular location">
    <subcellularLocation>
        <location evidence="1 9">Cell membrane</location>
        <topology evidence="1 9">Single-pass membrane protein</topology>
    </subcellularLocation>
</comment>
<sequence>MPISPFQLVIILLIVLLVFGTKKIRSLGSDLGGAIREFRKGVGENADDDQNRSDAGSDSSDQSPKNP</sequence>
<evidence type="ECO:0000313" key="12">
    <source>
        <dbReference type="Proteomes" id="UP000066624"/>
    </source>
</evidence>
<evidence type="ECO:0000256" key="5">
    <source>
        <dbReference type="ARBA" id="ARBA00022927"/>
    </source>
</evidence>
<gene>
    <name evidence="9" type="primary">tatA</name>
    <name evidence="11" type="ORF">WM2015_302</name>
</gene>
<dbReference type="STRING" id="1579979.WM2015_302"/>
<dbReference type="InterPro" id="IPR003369">
    <property type="entry name" value="TatA/B/E"/>
</dbReference>
<evidence type="ECO:0000256" key="4">
    <source>
        <dbReference type="ARBA" id="ARBA00022692"/>
    </source>
</evidence>
<protein>
    <recommendedName>
        <fullName evidence="9">Sec-independent protein translocase protein TatA</fullName>
    </recommendedName>
</protein>
<evidence type="ECO:0000313" key="11">
    <source>
        <dbReference type="EMBL" id="AKS40688.1"/>
    </source>
</evidence>
<proteinExistence type="inferred from homology"/>
<dbReference type="AlphaFoldDB" id="A0A0K0XSM2"/>
<evidence type="ECO:0000256" key="8">
    <source>
        <dbReference type="ARBA" id="ARBA00023136"/>
    </source>
</evidence>
<dbReference type="GO" id="GO:0043953">
    <property type="term" value="P:protein transport by the Tat complex"/>
    <property type="evidence" value="ECO:0007669"/>
    <property type="project" value="UniProtKB-UniRule"/>
</dbReference>
<comment type="subunit">
    <text evidence="9">The Tat system comprises two distinct complexes: a TatABC complex, containing multiple copies of TatA, TatB and TatC subunits, and a separate TatA complex, containing only TatA subunits. Substrates initially bind to the TatABC complex, which probably triggers association of the separate TatA complex to form the active translocon.</text>
</comment>
<dbReference type="OrthoDB" id="7066617at2"/>
<keyword evidence="5 9" id="KW-0653">Protein transport</keyword>